<dbReference type="AlphaFoldDB" id="A0A4Y3HR48"/>
<keyword evidence="1" id="KW-0732">Signal</keyword>
<keyword evidence="3" id="KW-1185">Reference proteome</keyword>
<gene>
    <name evidence="2" type="ORF">VIN01S_00640</name>
</gene>
<protein>
    <submittedName>
        <fullName evidence="2">Uncharacterized protein</fullName>
    </submittedName>
</protein>
<dbReference type="Proteomes" id="UP000318717">
    <property type="component" value="Unassembled WGS sequence"/>
</dbReference>
<organism evidence="2 3">
    <name type="scientific">Vibrio inusitatus NBRC 102082</name>
    <dbReference type="NCBI Taxonomy" id="1219070"/>
    <lineage>
        <taxon>Bacteria</taxon>
        <taxon>Pseudomonadati</taxon>
        <taxon>Pseudomonadota</taxon>
        <taxon>Gammaproteobacteria</taxon>
        <taxon>Vibrionales</taxon>
        <taxon>Vibrionaceae</taxon>
        <taxon>Vibrio</taxon>
    </lineage>
</organism>
<dbReference type="OrthoDB" id="5898997at2"/>
<feature type="chain" id="PRO_5021201846" evidence="1">
    <location>
        <begin position="18"/>
        <end position="73"/>
    </location>
</feature>
<proteinExistence type="predicted"/>
<sequence>MKSIVILGLLVSGSVLANPDICMEIGKAQAVNDHEKVIELAAGLNPTDVEQCKAIADDTRADTNHDLEFLTDD</sequence>
<dbReference type="RefSeq" id="WP_141343635.1">
    <property type="nucleotide sequence ID" value="NZ_BJLF01000001.1"/>
</dbReference>
<accession>A0A4Y3HR48</accession>
<feature type="signal peptide" evidence="1">
    <location>
        <begin position="1"/>
        <end position="17"/>
    </location>
</feature>
<evidence type="ECO:0000313" key="3">
    <source>
        <dbReference type="Proteomes" id="UP000318717"/>
    </source>
</evidence>
<name>A0A4Y3HR48_9VIBR</name>
<reference evidence="2 3" key="1">
    <citation type="submission" date="2019-06" db="EMBL/GenBank/DDBJ databases">
        <title>Whole genome shotgun sequence of Vibrio inusitatus NBRC 102082.</title>
        <authorList>
            <person name="Hosoyama A."/>
            <person name="Uohara A."/>
            <person name="Ohji S."/>
            <person name="Ichikawa N."/>
        </authorList>
    </citation>
    <scope>NUCLEOTIDE SEQUENCE [LARGE SCALE GENOMIC DNA]</scope>
    <source>
        <strain evidence="2 3">NBRC 102082</strain>
    </source>
</reference>
<evidence type="ECO:0000256" key="1">
    <source>
        <dbReference type="SAM" id="SignalP"/>
    </source>
</evidence>
<comment type="caution">
    <text evidence="2">The sequence shown here is derived from an EMBL/GenBank/DDBJ whole genome shotgun (WGS) entry which is preliminary data.</text>
</comment>
<dbReference type="EMBL" id="BJLF01000001">
    <property type="protein sequence ID" value="GEA49260.1"/>
    <property type="molecule type" value="Genomic_DNA"/>
</dbReference>
<evidence type="ECO:0000313" key="2">
    <source>
        <dbReference type="EMBL" id="GEA49260.1"/>
    </source>
</evidence>